<feature type="transmembrane region" description="Helical" evidence="7">
    <location>
        <begin position="116"/>
        <end position="137"/>
    </location>
</feature>
<evidence type="ECO:0000256" key="1">
    <source>
        <dbReference type="ARBA" id="ARBA00004651"/>
    </source>
</evidence>
<dbReference type="eggNOG" id="COG0600">
    <property type="taxonomic scope" value="Bacteria"/>
</dbReference>
<evidence type="ECO:0000313" key="9">
    <source>
        <dbReference type="EMBL" id="AGA68611.1"/>
    </source>
</evidence>
<dbReference type="KEGG" id="ddl:Desdi_1094"/>
<evidence type="ECO:0000256" key="3">
    <source>
        <dbReference type="ARBA" id="ARBA00022475"/>
    </source>
</evidence>
<dbReference type="Proteomes" id="UP000010797">
    <property type="component" value="Chromosome"/>
</dbReference>
<keyword evidence="3" id="KW-1003">Cell membrane</keyword>
<evidence type="ECO:0000256" key="2">
    <source>
        <dbReference type="ARBA" id="ARBA00022448"/>
    </source>
</evidence>
<feature type="transmembrane region" description="Helical" evidence="7">
    <location>
        <begin position="211"/>
        <end position="233"/>
    </location>
</feature>
<keyword evidence="4 7" id="KW-0812">Transmembrane</keyword>
<dbReference type="CDD" id="cd06261">
    <property type="entry name" value="TM_PBP2"/>
    <property type="match status" value="1"/>
</dbReference>
<feature type="transmembrane region" description="Helical" evidence="7">
    <location>
        <begin position="90"/>
        <end position="110"/>
    </location>
</feature>
<reference evidence="10" key="1">
    <citation type="submission" date="2012-02" db="EMBL/GenBank/DDBJ databases">
        <title>Complete sequence of Desulfitobacterium dichloroeliminans LMG P-21439.</title>
        <authorList>
            <person name="Lucas S."/>
            <person name="Han J."/>
            <person name="Lapidus A."/>
            <person name="Cheng J.-F."/>
            <person name="Goodwin L."/>
            <person name="Pitluck S."/>
            <person name="Peters L."/>
            <person name="Ovchinnikova G."/>
            <person name="Teshima H."/>
            <person name="Detter J.C."/>
            <person name="Han C."/>
            <person name="Tapia R."/>
            <person name="Land M."/>
            <person name="Hauser L."/>
            <person name="Kyrpides N."/>
            <person name="Ivanova N."/>
            <person name="Pagani I."/>
            <person name="Kruse T."/>
            <person name="de Vos W.M."/>
            <person name="Boon N."/>
            <person name="Smidt H."/>
            <person name="Woyke T."/>
        </authorList>
    </citation>
    <scope>NUCLEOTIDE SEQUENCE [LARGE SCALE GENOMIC DNA]</scope>
    <source>
        <strain evidence="10">LMG P-21439 / DCA1</strain>
    </source>
</reference>
<dbReference type="PROSITE" id="PS50928">
    <property type="entry name" value="ABC_TM1"/>
    <property type="match status" value="1"/>
</dbReference>
<dbReference type="InterPro" id="IPR000515">
    <property type="entry name" value="MetI-like"/>
</dbReference>
<feature type="transmembrane region" description="Helical" evidence="7">
    <location>
        <begin position="158"/>
        <end position="181"/>
    </location>
</feature>
<dbReference type="Pfam" id="PF00528">
    <property type="entry name" value="BPD_transp_1"/>
    <property type="match status" value="1"/>
</dbReference>
<dbReference type="GO" id="GO:0005886">
    <property type="term" value="C:plasma membrane"/>
    <property type="evidence" value="ECO:0007669"/>
    <property type="project" value="UniProtKB-SubCell"/>
</dbReference>
<dbReference type="PANTHER" id="PTHR30151:SF0">
    <property type="entry name" value="ABC TRANSPORTER PERMEASE PROTEIN MJ0413-RELATED"/>
    <property type="match status" value="1"/>
</dbReference>
<name>L0F7J1_DESDL</name>
<keyword evidence="5 7" id="KW-1133">Transmembrane helix</keyword>
<evidence type="ECO:0000256" key="4">
    <source>
        <dbReference type="ARBA" id="ARBA00022692"/>
    </source>
</evidence>
<comment type="similarity">
    <text evidence="7">Belongs to the binding-protein-dependent transport system permease family.</text>
</comment>
<proteinExistence type="inferred from homology"/>
<evidence type="ECO:0000256" key="5">
    <source>
        <dbReference type="ARBA" id="ARBA00022989"/>
    </source>
</evidence>
<dbReference type="AlphaFoldDB" id="L0F7J1"/>
<protein>
    <submittedName>
        <fullName evidence="9">ABC-type nitrate/sulfonate/bicarbonate transport system, permease component</fullName>
    </submittedName>
</protein>
<gene>
    <name evidence="9" type="ordered locus">Desdi_1094</name>
</gene>
<accession>L0F7J1</accession>
<feature type="transmembrane region" description="Helical" evidence="7">
    <location>
        <begin position="60"/>
        <end position="78"/>
    </location>
</feature>
<dbReference type="STRING" id="871963.Desdi_1094"/>
<dbReference type="PANTHER" id="PTHR30151">
    <property type="entry name" value="ALKANE SULFONATE ABC TRANSPORTER-RELATED, MEMBRANE SUBUNIT"/>
    <property type="match status" value="1"/>
</dbReference>
<evidence type="ECO:0000256" key="7">
    <source>
        <dbReference type="RuleBase" id="RU363032"/>
    </source>
</evidence>
<comment type="subcellular location">
    <subcellularLocation>
        <location evidence="1 7">Cell membrane</location>
        <topology evidence="1 7">Multi-pass membrane protein</topology>
    </subcellularLocation>
</comment>
<dbReference type="SUPFAM" id="SSF161098">
    <property type="entry name" value="MetI-like"/>
    <property type="match status" value="1"/>
</dbReference>
<keyword evidence="10" id="KW-1185">Reference proteome</keyword>
<keyword evidence="2 7" id="KW-0813">Transport</keyword>
<sequence length="249" mass="27339">MLRRIVFLGALIGIWEVIFRFQIWPPFMFPSPLNVAQTLIHGFQDGSFIIALKASFQRLLMGYSLAVFIGIFLGVSIAKSKIMNETVGMLVIGLQSVPSIVWLPLALLWFGMSETAITFIVTLGGTWTMTTNTATGIRNVQPVLTRAARTMGASGWHLFLKVTLPASVPHLITGMRLSWAFAWRALMAGELIGSGSGLGQMLNFGRDVGNMSLVLSIMVIIAVIGMILDNLVFQRIEKNVLTRWGLAKV</sequence>
<organism evidence="9 10">
    <name type="scientific">Desulfitobacterium dichloroeliminans (strain LMG P-21439 / DCA1)</name>
    <dbReference type="NCBI Taxonomy" id="871963"/>
    <lineage>
        <taxon>Bacteria</taxon>
        <taxon>Bacillati</taxon>
        <taxon>Bacillota</taxon>
        <taxon>Clostridia</taxon>
        <taxon>Eubacteriales</taxon>
        <taxon>Desulfitobacteriaceae</taxon>
        <taxon>Desulfitobacterium</taxon>
    </lineage>
</organism>
<keyword evidence="6 7" id="KW-0472">Membrane</keyword>
<dbReference type="GO" id="GO:0055085">
    <property type="term" value="P:transmembrane transport"/>
    <property type="evidence" value="ECO:0007669"/>
    <property type="project" value="InterPro"/>
</dbReference>
<evidence type="ECO:0000259" key="8">
    <source>
        <dbReference type="PROSITE" id="PS50928"/>
    </source>
</evidence>
<dbReference type="HOGENOM" id="CLU_046113_1_4_9"/>
<evidence type="ECO:0000256" key="6">
    <source>
        <dbReference type="ARBA" id="ARBA00023136"/>
    </source>
</evidence>
<evidence type="ECO:0000313" key="10">
    <source>
        <dbReference type="Proteomes" id="UP000010797"/>
    </source>
</evidence>
<dbReference type="Gene3D" id="1.10.3720.10">
    <property type="entry name" value="MetI-like"/>
    <property type="match status" value="1"/>
</dbReference>
<dbReference type="EMBL" id="CP003344">
    <property type="protein sequence ID" value="AGA68611.1"/>
    <property type="molecule type" value="Genomic_DNA"/>
</dbReference>
<feature type="domain" description="ABC transmembrane type-1" evidence="8">
    <location>
        <begin position="52"/>
        <end position="232"/>
    </location>
</feature>
<dbReference type="InterPro" id="IPR035906">
    <property type="entry name" value="MetI-like_sf"/>
</dbReference>